<comment type="caution">
    <text evidence="5">The sequence shown here is derived from an EMBL/GenBank/DDBJ whole genome shotgun (WGS) entry which is preliminary data.</text>
</comment>
<dbReference type="GO" id="GO:0016787">
    <property type="term" value="F:hydrolase activity"/>
    <property type="evidence" value="ECO:0007669"/>
    <property type="project" value="UniProtKB-KW"/>
</dbReference>
<dbReference type="Proteomes" id="UP000768567">
    <property type="component" value="Unassembled WGS sequence"/>
</dbReference>
<feature type="compositionally biased region" description="Polar residues" evidence="1">
    <location>
        <begin position="54"/>
        <end position="69"/>
    </location>
</feature>
<feature type="compositionally biased region" description="Pro residues" evidence="1">
    <location>
        <begin position="580"/>
        <end position="593"/>
    </location>
</feature>
<feature type="region of interest" description="Disordered" evidence="1">
    <location>
        <begin position="575"/>
        <end position="620"/>
    </location>
</feature>
<feature type="compositionally biased region" description="Low complexity" evidence="1">
    <location>
        <begin position="37"/>
        <end position="53"/>
    </location>
</feature>
<keyword evidence="2" id="KW-0732">Signal</keyword>
<feature type="domain" description="Bacterial repeat" evidence="4">
    <location>
        <begin position="315"/>
        <end position="391"/>
    </location>
</feature>
<dbReference type="Pfam" id="PF13472">
    <property type="entry name" value="Lipase_GDSL_2"/>
    <property type="match status" value="1"/>
</dbReference>
<feature type="region of interest" description="Disordered" evidence="1">
    <location>
        <begin position="35"/>
        <end position="69"/>
    </location>
</feature>
<dbReference type="SUPFAM" id="SSF52266">
    <property type="entry name" value="SGNH hydrolase"/>
    <property type="match status" value="1"/>
</dbReference>
<sequence>MSFNRFPSQRSLSRLAAVALAGCFLLTACQKESAGPATAETATRETSATAETSVPSGTPTPAQTLATQDGTILAETEDAGRSYVDETLFIGDSNTARYMMYADETGRAFTSLDNNIGVVSMGAGSITTLKCEQFVGYSDMYTIPDAVAMLKPKRIIIGFGTNNLSGTSTDASSFIKSYLTGLKAIQEAWPYADIIVNAIPPLDKQRENQNLNMVQVDAYNAALVEMCEENGFKFLNSAEVLKDASTGWAKTDYTLSDGVHLSKTAVTAFFDYVRTHAYITEDRRPQPLGDIPKPNGTPVGLISQDPIAVRGAKVPVEFVASTGGSLQGSTSQLVKKGGTCSTVTAVPDAGWKFAGWTASLGSAGSSASLTFTVPSNADAGGVVLTAHFTPDEHEHDWVEIEGSRREPTCLDAGYAKYQCSICGAYGEKDLAALGHQWDNGVVTKEPQAGVAGEKTFTCTRSGCNSGPDGGPAQRTEPVAALATPTPTPVQPTPSPTPIPTPTPHLHSYTQTSHTPATCEVPGSTTYTCSCGDSYTEDEPALGHSWDDGTVTQEPGPGTPGIRTYTCSRCHITKTAGIPALPVPDPTPEVPEPPVEGGESGDSSQVQNNTEPLPEETVPEN</sequence>
<evidence type="ECO:0000259" key="3">
    <source>
        <dbReference type="Pfam" id="PF13472"/>
    </source>
</evidence>
<protein>
    <submittedName>
        <fullName evidence="5">SGNH/GDSL hydrolase family protein</fullName>
    </submittedName>
</protein>
<gene>
    <name evidence="5" type="ORF">INF35_09560</name>
</gene>
<dbReference type="Gene3D" id="3.40.50.1110">
    <property type="entry name" value="SGNH hydrolase"/>
    <property type="match status" value="1"/>
</dbReference>
<dbReference type="Pfam" id="PF18998">
    <property type="entry name" value="Flg_new_2"/>
    <property type="match status" value="1"/>
</dbReference>
<feature type="region of interest" description="Disordered" evidence="1">
    <location>
        <begin position="539"/>
        <end position="561"/>
    </location>
</feature>
<evidence type="ECO:0000313" key="5">
    <source>
        <dbReference type="EMBL" id="MBE5038027.1"/>
    </source>
</evidence>
<organism evidence="5 6">
    <name type="scientific">Gemmiger gallinarum</name>
    <dbReference type="NCBI Taxonomy" id="2779354"/>
    <lineage>
        <taxon>Bacteria</taxon>
        <taxon>Bacillati</taxon>
        <taxon>Bacillota</taxon>
        <taxon>Clostridia</taxon>
        <taxon>Eubacteriales</taxon>
        <taxon>Gemmiger</taxon>
    </lineage>
</organism>
<dbReference type="EMBL" id="JADCKC010000003">
    <property type="protein sequence ID" value="MBE5038027.1"/>
    <property type="molecule type" value="Genomic_DNA"/>
</dbReference>
<evidence type="ECO:0000256" key="1">
    <source>
        <dbReference type="SAM" id="MobiDB-lite"/>
    </source>
</evidence>
<evidence type="ECO:0000313" key="6">
    <source>
        <dbReference type="Proteomes" id="UP000768567"/>
    </source>
</evidence>
<dbReference type="PROSITE" id="PS51257">
    <property type="entry name" value="PROKAR_LIPOPROTEIN"/>
    <property type="match status" value="1"/>
</dbReference>
<evidence type="ECO:0000259" key="4">
    <source>
        <dbReference type="Pfam" id="PF18998"/>
    </source>
</evidence>
<dbReference type="InterPro" id="IPR013830">
    <property type="entry name" value="SGNH_hydro"/>
</dbReference>
<proteinExistence type="predicted"/>
<name>A0ABR9R4E9_9FIRM</name>
<keyword evidence="6" id="KW-1185">Reference proteome</keyword>
<dbReference type="InterPro" id="IPR013378">
    <property type="entry name" value="InlB-like_B-rpt"/>
</dbReference>
<feature type="chain" id="PRO_5046974490" evidence="2">
    <location>
        <begin position="35"/>
        <end position="620"/>
    </location>
</feature>
<dbReference type="InterPro" id="IPR036514">
    <property type="entry name" value="SGNH_hydro_sf"/>
</dbReference>
<reference evidence="5 6" key="1">
    <citation type="submission" date="2020-10" db="EMBL/GenBank/DDBJ databases">
        <title>ChiBAC.</title>
        <authorList>
            <person name="Zenner C."/>
            <person name="Hitch T.C.A."/>
            <person name="Clavel T."/>
        </authorList>
    </citation>
    <scope>NUCLEOTIDE SEQUENCE [LARGE SCALE GENOMIC DNA]</scope>
    <source>
        <strain evidence="5 6">DSM 109015</strain>
    </source>
</reference>
<dbReference type="NCBIfam" id="TIGR02543">
    <property type="entry name" value="List_Bact_rpt"/>
    <property type="match status" value="1"/>
</dbReference>
<keyword evidence="5" id="KW-0378">Hydrolase</keyword>
<evidence type="ECO:0000256" key="2">
    <source>
        <dbReference type="SAM" id="SignalP"/>
    </source>
</evidence>
<accession>A0ABR9R4E9</accession>
<feature type="domain" description="SGNH hydrolase-type esterase" evidence="3">
    <location>
        <begin position="89"/>
        <end position="263"/>
    </location>
</feature>
<feature type="compositionally biased region" description="Low complexity" evidence="1">
    <location>
        <begin position="594"/>
        <end position="603"/>
    </location>
</feature>
<dbReference type="RefSeq" id="WP_193501892.1">
    <property type="nucleotide sequence ID" value="NZ_JADCKC010000003.1"/>
</dbReference>
<dbReference type="InterPro" id="IPR044060">
    <property type="entry name" value="Bacterial_rp_domain"/>
</dbReference>
<feature type="signal peptide" evidence="2">
    <location>
        <begin position="1"/>
        <end position="34"/>
    </location>
</feature>